<keyword evidence="7" id="KW-0539">Nucleus</keyword>
<reference evidence="10" key="4">
    <citation type="submission" date="2024-10" db="EMBL/GenBank/DDBJ databases">
        <authorList>
            <consortium name="WormBase Consortium"/>
            <person name="WormBase"/>
        </authorList>
    </citation>
    <scope>NUCLEOTIDE SEQUENCE</scope>
    <source>
        <strain evidence="10">Bristol N2</strain>
    </source>
</reference>
<dbReference type="EMBL" id="BX284603">
    <property type="protein sequence ID" value="CCD71609.1"/>
    <property type="molecule type" value="Genomic_DNA"/>
</dbReference>
<evidence type="ECO:0000256" key="1">
    <source>
        <dbReference type="ARBA" id="ARBA00004123"/>
    </source>
</evidence>
<evidence type="ECO:0000256" key="2">
    <source>
        <dbReference type="ARBA" id="ARBA00006695"/>
    </source>
</evidence>
<dbReference type="RefSeq" id="NP_498134.1">
    <property type="nucleotide sequence ID" value="NM_065733.7"/>
</dbReference>
<keyword evidence="3" id="KW-0507">mRNA processing</keyword>
<dbReference type="GO" id="GO:0000398">
    <property type="term" value="P:mRNA splicing, via spliceosome"/>
    <property type="evidence" value="ECO:0000318"/>
    <property type="project" value="GO_Central"/>
</dbReference>
<accession>G5EBT5</accession>
<dbReference type="IntAct" id="G5EBT5">
    <property type="interactions" value="4"/>
</dbReference>
<evidence type="ECO:0000256" key="8">
    <source>
        <dbReference type="SAM" id="MobiDB-lite"/>
    </source>
</evidence>
<feature type="compositionally biased region" description="Basic residues" evidence="8">
    <location>
        <begin position="217"/>
        <end position="240"/>
    </location>
</feature>
<evidence type="ECO:0000256" key="4">
    <source>
        <dbReference type="ARBA" id="ARBA00022728"/>
    </source>
</evidence>
<dbReference type="SMR" id="G5EBT5"/>
<dbReference type="GO" id="GO:0005634">
    <property type="term" value="C:nucleus"/>
    <property type="evidence" value="ECO:0000314"/>
    <property type="project" value="WormBase"/>
</dbReference>
<dbReference type="Proteomes" id="UP000001940">
    <property type="component" value="Chromosome III"/>
</dbReference>
<dbReference type="HOGENOM" id="CLU_028216_0_0_1"/>
<sequence length="451" mass="52798">MSKDVSIGWMYEGAKGNVHREDYLLGKKVDKNFEKYSDVVNAQKAEAIDSIVGTRAVFNSGQSTGLKTSSLQKDIIKSEDPFVAVKVREETKRREIMDNPLTKMRLQAALKSMMTSKAEKSKEKKSKKDKKKKKKKRSSSSSDESSDERVERKRRRSPSPKRRRRPSEKPRKRSRSPRRERPRSPKRSREESRKLSRKPSSSRSKSPRRSREDPRKVARKPSRSRSRSAERLRRKSRSPRRSREEPRKMSRSRSRSADKASSSRQFDSHIPRHLQQQRSRHDSSSGSESEHETRSSHRRRNSDDDERQDPRKKSYGLVEMRKRTAEEREEESRAPTKEYKLVKIPTGRGTGNTPREPRRALSEAEKAARLAEMQQDNVKWRDEIRERNVTKGRKEDDEEKEEADKNGYAPSFIRSQMREACDDMTVEKRLQSNKRGVQRAHGYMDRSFAKK</sequence>
<evidence type="ECO:0000256" key="7">
    <source>
        <dbReference type="ARBA" id="ARBA00023242"/>
    </source>
</evidence>
<dbReference type="PaxDb" id="6239-F52C9.7"/>
<comment type="similarity">
    <text evidence="2">Belongs to the CWC25 family.</text>
</comment>
<dbReference type="PIR" id="T16418">
    <property type="entry name" value="T16418"/>
</dbReference>
<dbReference type="PeptideAtlas" id="G5EBT5"/>
<dbReference type="Pfam" id="PF12542">
    <property type="entry name" value="CWC25"/>
    <property type="match status" value="1"/>
</dbReference>
<evidence type="ECO:0007829" key="13">
    <source>
        <dbReference type="PeptideAtlas" id="G5EBT5"/>
    </source>
</evidence>
<dbReference type="Bgee" id="WBGene00003391">
    <property type="expression patterns" value="Expressed in embryo and 3 other cell types or tissues"/>
</dbReference>
<dbReference type="GO" id="GO:0040022">
    <property type="term" value="P:feminization of hermaphroditic germ-line"/>
    <property type="evidence" value="ECO:0000315"/>
    <property type="project" value="WormBase"/>
</dbReference>
<evidence type="ECO:0000256" key="3">
    <source>
        <dbReference type="ARBA" id="ARBA00022664"/>
    </source>
</evidence>
<dbReference type="KEGG" id="cel:CELE_F52C9.7"/>
<dbReference type="CTD" id="175730"/>
<dbReference type="OMA" id="MYDKPDK"/>
<feature type="region of interest" description="Disordered" evidence="8">
    <location>
        <begin position="429"/>
        <end position="451"/>
    </location>
</feature>
<feature type="compositionally biased region" description="Basic residues" evidence="8">
    <location>
        <begin position="123"/>
        <end position="138"/>
    </location>
</feature>
<dbReference type="GO" id="GO:0051321">
    <property type="term" value="P:meiotic cell cycle"/>
    <property type="evidence" value="ECO:0000316"/>
    <property type="project" value="WormBase"/>
</dbReference>
<comment type="subcellular location">
    <subcellularLocation>
        <location evidence="1">Nucleus</location>
    </subcellularLocation>
</comment>
<protein>
    <submittedName>
        <fullName evidence="10">Pre-mRNA-splicing factor CWC25 homolog</fullName>
    </submittedName>
    <submittedName>
        <fullName evidence="9">Sex determining protein MOG-3</fullName>
    </submittedName>
</protein>
<dbReference type="AGR" id="WB:WBGene00003391"/>
<reference evidence="9" key="3">
    <citation type="submission" date="2006-05" db="EMBL/GenBank/DDBJ databases">
        <title>MOG-3 links sex determination to GLP-1/Notch signaling in C. elegans.</title>
        <authorList>
            <person name="Kasturi P."/>
            <person name="Puoti A."/>
        </authorList>
    </citation>
    <scope>NUCLEOTIDE SEQUENCE</scope>
</reference>
<keyword evidence="11" id="KW-1185">Reference proteome</keyword>
<reference evidence="10" key="2">
    <citation type="submission" date="2003-03" db="EMBL/GenBank/DDBJ databases">
        <authorList>
            <person name="Sulson J.E."/>
            <person name="Waterston R."/>
        </authorList>
    </citation>
    <scope>NUCLEOTIDE SEQUENCE</scope>
    <source>
        <strain evidence="10">Bristol N2</strain>
    </source>
</reference>
<dbReference type="eggNOG" id="KOG3869">
    <property type="taxonomic scope" value="Eukaryota"/>
</dbReference>
<name>G5EBT5_CAEEL</name>
<dbReference type="PRO" id="PR:G5EBT5"/>
<keyword evidence="4" id="KW-0747">Spliceosome</keyword>
<feature type="compositionally biased region" description="Basic and acidic residues" evidence="8">
    <location>
        <begin position="279"/>
        <end position="295"/>
    </location>
</feature>
<dbReference type="InterPro" id="IPR051376">
    <property type="entry name" value="CWC25_splicing_factor"/>
</dbReference>
<evidence type="ECO:0000313" key="9">
    <source>
        <dbReference type="EMBL" id="ABG29106.1"/>
    </source>
</evidence>
<feature type="compositionally biased region" description="Basic and acidic residues" evidence="8">
    <location>
        <begin position="378"/>
        <end position="395"/>
    </location>
</feature>
<feature type="compositionally biased region" description="Basic and acidic residues" evidence="8">
    <location>
        <begin position="319"/>
        <end position="341"/>
    </location>
</feature>
<dbReference type="InterPro" id="IPR022209">
    <property type="entry name" value="CWC25"/>
</dbReference>
<evidence type="ECO:0000313" key="10">
    <source>
        <dbReference type="EMBL" id="CCD71609.1"/>
    </source>
</evidence>
<dbReference type="PANTHER" id="PTHR16196">
    <property type="entry name" value="CELL CYCLE CONTROL PROTEIN CWF25"/>
    <property type="match status" value="1"/>
</dbReference>
<evidence type="ECO:0000313" key="11">
    <source>
        <dbReference type="Proteomes" id="UP000001940"/>
    </source>
</evidence>
<evidence type="ECO:0000256" key="6">
    <source>
        <dbReference type="ARBA" id="ARBA00023187"/>
    </source>
</evidence>
<dbReference type="Reactome" id="R-CEL-72163">
    <property type="pathway name" value="mRNA Splicing - Major Pathway"/>
</dbReference>
<dbReference type="OrthoDB" id="21123at2759"/>
<dbReference type="PANTHER" id="PTHR16196:SF0">
    <property type="entry name" value="PRE-MRNA-SPLICING FACTOR CWC25 HOMOLOG"/>
    <property type="match status" value="1"/>
</dbReference>
<dbReference type="WormBase" id="F52C9.7">
    <property type="protein sequence ID" value="CE04619"/>
    <property type="gene ID" value="WBGene00003391"/>
    <property type="gene designation" value="mog-3"/>
</dbReference>
<feature type="compositionally biased region" description="Basic and acidic residues" evidence="8">
    <location>
        <begin position="177"/>
        <end position="194"/>
    </location>
</feature>
<dbReference type="EMBL" id="DQ641631">
    <property type="protein sequence ID" value="ABG29106.1"/>
    <property type="molecule type" value="mRNA"/>
</dbReference>
<dbReference type="AlphaFoldDB" id="G5EBT5"/>
<dbReference type="FunCoup" id="G5EBT5">
    <property type="interactions" value="2401"/>
</dbReference>
<feature type="compositionally biased region" description="Basic residues" evidence="8">
    <location>
        <begin position="152"/>
        <end position="176"/>
    </location>
</feature>
<dbReference type="GeneID" id="175730"/>
<feature type="compositionally biased region" description="Basic and acidic residues" evidence="8">
    <location>
        <begin position="442"/>
        <end position="451"/>
    </location>
</feature>
<evidence type="ECO:0000313" key="12">
    <source>
        <dbReference type="WormBase" id="F52C9.7"/>
    </source>
</evidence>
<keyword evidence="13" id="KW-1267">Proteomics identification</keyword>
<feature type="compositionally biased region" description="Basic and acidic residues" evidence="8">
    <location>
        <begin position="355"/>
        <end position="369"/>
    </location>
</feature>
<dbReference type="GO" id="GO:0005684">
    <property type="term" value="C:U2-type spliceosomal complex"/>
    <property type="evidence" value="ECO:0000318"/>
    <property type="project" value="GO_Central"/>
</dbReference>
<proteinExistence type="evidence at protein level"/>
<organism evidence="10 11">
    <name type="scientific">Caenorhabditis elegans</name>
    <dbReference type="NCBI Taxonomy" id="6239"/>
    <lineage>
        <taxon>Eukaryota</taxon>
        <taxon>Metazoa</taxon>
        <taxon>Ecdysozoa</taxon>
        <taxon>Nematoda</taxon>
        <taxon>Chromadorea</taxon>
        <taxon>Rhabditida</taxon>
        <taxon>Rhabditina</taxon>
        <taxon>Rhabditomorpha</taxon>
        <taxon>Rhabditoidea</taxon>
        <taxon>Rhabditidae</taxon>
        <taxon>Peloderinae</taxon>
        <taxon>Caenorhabditis</taxon>
    </lineage>
</organism>
<evidence type="ECO:0000256" key="5">
    <source>
        <dbReference type="ARBA" id="ARBA00023054"/>
    </source>
</evidence>
<gene>
    <name evidence="10 12" type="primary">mog-3</name>
    <name evidence="10" type="ORF">CELE_F52C9.7</name>
    <name evidence="12" type="ORF">F52C9.7</name>
</gene>
<keyword evidence="5" id="KW-0175">Coiled coil</keyword>
<feature type="region of interest" description="Disordered" evidence="8">
    <location>
        <begin position="92"/>
        <end position="415"/>
    </location>
</feature>
<dbReference type="STRING" id="6239.F52C9.7.2"/>
<reference evidence="10 11" key="1">
    <citation type="journal article" date="1998" name="Science">
        <title>Genome sequence of the nematode C. elegans: a platform for investigating biology.</title>
        <authorList>
            <consortium name="The C. elegans sequencing consortium"/>
            <person name="Sulson J.E."/>
            <person name="Waterston R."/>
        </authorList>
    </citation>
    <scope>NUCLEOTIDE SEQUENCE [LARGE SCALE GENOMIC DNA]</scope>
    <source>
        <strain evidence="10 11">Bristol N2</strain>
    </source>
</reference>
<keyword evidence="6" id="KW-0508">mRNA splicing</keyword>